<protein>
    <submittedName>
        <fullName evidence="2">ATP-binding protein</fullName>
    </submittedName>
</protein>
<gene>
    <name evidence="2" type="ORF">P7H00_11025</name>
</gene>
<keyword evidence="2" id="KW-0547">Nucleotide-binding</keyword>
<dbReference type="InterPro" id="IPR027417">
    <property type="entry name" value="P-loop_NTPase"/>
</dbReference>
<dbReference type="AlphaFoldDB" id="A0AAE4L394"/>
<accession>A0AAE4L394</accession>
<evidence type="ECO:0000313" key="2">
    <source>
        <dbReference type="EMBL" id="MDT2737643.1"/>
    </source>
</evidence>
<sequence>MENLGTAIEKLMDKVLVVVGKCPECDGPMRKWKNSNSDGTERCAPVCTVCGHREMTKRNQLKEQAMFDESRMKDALNRLRNTSIVTDQNIFTNHFENYKVMDSETSIAKEKSINWAKEIVNGNPVHAILTGSPGAGKTHLGMSILNFALKKTGYLVTCSVVSYRELLEQLKFAMSDPEAQKQIQGALMAEIKKTDVVLIDDLGSELGRLEDNQKATPYDVDVITSIAEARLNKATIFTTNLSSKQLINAYGERVFSRIMNNAGKDYALNFKETADKRRNPV</sequence>
<dbReference type="RefSeq" id="WP_311797272.1">
    <property type="nucleotide sequence ID" value="NZ_JARQAI010000018.1"/>
</dbReference>
<dbReference type="EMBL" id="JARQAI010000018">
    <property type="protein sequence ID" value="MDT2737643.1"/>
    <property type="molecule type" value="Genomic_DNA"/>
</dbReference>
<dbReference type="SUPFAM" id="SSF52540">
    <property type="entry name" value="P-loop containing nucleoside triphosphate hydrolases"/>
    <property type="match status" value="1"/>
</dbReference>
<dbReference type="PANTHER" id="PTHR30050">
    <property type="entry name" value="CHROMOSOMAL REPLICATION INITIATOR PROTEIN DNAA"/>
    <property type="match status" value="1"/>
</dbReference>
<evidence type="ECO:0000313" key="3">
    <source>
        <dbReference type="Proteomes" id="UP001180842"/>
    </source>
</evidence>
<dbReference type="CDD" id="cd00009">
    <property type="entry name" value="AAA"/>
    <property type="match status" value="1"/>
</dbReference>
<keyword evidence="2" id="KW-0067">ATP-binding</keyword>
<feature type="domain" description="AAA+ ATPase" evidence="1">
    <location>
        <begin position="123"/>
        <end position="264"/>
    </location>
</feature>
<dbReference type="InterPro" id="IPR003593">
    <property type="entry name" value="AAA+_ATPase"/>
</dbReference>
<dbReference type="GO" id="GO:0005524">
    <property type="term" value="F:ATP binding"/>
    <property type="evidence" value="ECO:0007669"/>
    <property type="project" value="UniProtKB-KW"/>
</dbReference>
<organism evidence="2 3">
    <name type="scientific">Enterococcus pseudoavium</name>
    <dbReference type="NCBI Taxonomy" id="44007"/>
    <lineage>
        <taxon>Bacteria</taxon>
        <taxon>Bacillati</taxon>
        <taxon>Bacillota</taxon>
        <taxon>Bacilli</taxon>
        <taxon>Lactobacillales</taxon>
        <taxon>Enterococcaceae</taxon>
        <taxon>Enterococcus</taxon>
    </lineage>
</organism>
<dbReference type="InterPro" id="IPR002611">
    <property type="entry name" value="IstB_ATP-bd"/>
</dbReference>
<dbReference type="Gene3D" id="3.40.50.300">
    <property type="entry name" value="P-loop containing nucleotide triphosphate hydrolases"/>
    <property type="match status" value="1"/>
</dbReference>
<dbReference type="Proteomes" id="UP001180842">
    <property type="component" value="Unassembled WGS sequence"/>
</dbReference>
<dbReference type="SMART" id="SM00382">
    <property type="entry name" value="AAA"/>
    <property type="match status" value="1"/>
</dbReference>
<proteinExistence type="predicted"/>
<dbReference type="GO" id="GO:0006260">
    <property type="term" value="P:DNA replication"/>
    <property type="evidence" value="ECO:0007669"/>
    <property type="project" value="TreeGrafter"/>
</dbReference>
<evidence type="ECO:0000259" key="1">
    <source>
        <dbReference type="SMART" id="SM00382"/>
    </source>
</evidence>
<dbReference type="PANTHER" id="PTHR30050:SF4">
    <property type="entry name" value="ATP-BINDING PROTEIN RV3427C IN INSERTION SEQUENCE-RELATED"/>
    <property type="match status" value="1"/>
</dbReference>
<comment type="caution">
    <text evidence="2">The sequence shown here is derived from an EMBL/GenBank/DDBJ whole genome shotgun (WGS) entry which is preliminary data.</text>
</comment>
<name>A0AAE4L394_9ENTE</name>
<reference evidence="2" key="1">
    <citation type="submission" date="2023-03" db="EMBL/GenBank/DDBJ databases">
        <authorList>
            <person name="Shen W."/>
            <person name="Cai J."/>
        </authorList>
    </citation>
    <scope>NUCLEOTIDE SEQUENCE</scope>
    <source>
        <strain evidence="2">P69-2</strain>
    </source>
</reference>
<dbReference type="Pfam" id="PF01695">
    <property type="entry name" value="IstB_IS21"/>
    <property type="match status" value="1"/>
</dbReference>